<evidence type="ECO:0000313" key="2">
    <source>
        <dbReference type="EMBL" id="KAJ6739019.1"/>
    </source>
</evidence>
<evidence type="ECO:0000313" key="3">
    <source>
        <dbReference type="Proteomes" id="UP001151752"/>
    </source>
</evidence>
<accession>A0A9Q0ZLN8</accession>
<keyword evidence="1" id="KW-0472">Membrane</keyword>
<sequence length="43" mass="4732">MATCDFNCFKASALSGFLINIPGNIVSFFFSFGLDLGFCFRLV</sequence>
<reference evidence="2" key="1">
    <citation type="submission" date="2022-11" db="EMBL/GenBank/DDBJ databases">
        <authorList>
            <person name="Hyden B.L."/>
            <person name="Feng K."/>
            <person name="Yates T."/>
            <person name="Jawdy S."/>
            <person name="Smart L.B."/>
            <person name="Muchero W."/>
        </authorList>
    </citation>
    <scope>NUCLEOTIDE SEQUENCE</scope>
    <source>
        <tissue evidence="2">Shoot tip</tissue>
    </source>
</reference>
<reference evidence="2" key="2">
    <citation type="journal article" date="2023" name="Int. J. Mol. Sci.">
        <title>De Novo Assembly and Annotation of 11 Diverse Shrub Willow (Salix) Genomes Reveals Novel Gene Organization in Sex-Linked Regions.</title>
        <authorList>
            <person name="Hyden B."/>
            <person name="Feng K."/>
            <person name="Yates T.B."/>
            <person name="Jawdy S."/>
            <person name="Cereghino C."/>
            <person name="Smart L.B."/>
            <person name="Muchero W."/>
        </authorList>
    </citation>
    <scope>NUCLEOTIDE SEQUENCE</scope>
    <source>
        <tissue evidence="2">Shoot tip</tissue>
    </source>
</reference>
<protein>
    <submittedName>
        <fullName evidence="2">Uncharacterized protein</fullName>
    </submittedName>
</protein>
<keyword evidence="1" id="KW-1133">Transmembrane helix</keyword>
<dbReference type="EMBL" id="JAPFFM010000010">
    <property type="protein sequence ID" value="KAJ6739019.1"/>
    <property type="molecule type" value="Genomic_DNA"/>
</dbReference>
<dbReference type="AlphaFoldDB" id="A0A9Q0ZLN8"/>
<comment type="caution">
    <text evidence="2">The sequence shown here is derived from an EMBL/GenBank/DDBJ whole genome shotgun (WGS) entry which is preliminary data.</text>
</comment>
<gene>
    <name evidence="2" type="ORF">OIU74_003893</name>
</gene>
<keyword evidence="3" id="KW-1185">Reference proteome</keyword>
<proteinExistence type="predicted"/>
<dbReference type="Proteomes" id="UP001151752">
    <property type="component" value="Chromosome 4"/>
</dbReference>
<organism evidence="2 3">
    <name type="scientific">Salix koriyanagi</name>
    <dbReference type="NCBI Taxonomy" id="2511006"/>
    <lineage>
        <taxon>Eukaryota</taxon>
        <taxon>Viridiplantae</taxon>
        <taxon>Streptophyta</taxon>
        <taxon>Embryophyta</taxon>
        <taxon>Tracheophyta</taxon>
        <taxon>Spermatophyta</taxon>
        <taxon>Magnoliopsida</taxon>
        <taxon>eudicotyledons</taxon>
        <taxon>Gunneridae</taxon>
        <taxon>Pentapetalae</taxon>
        <taxon>rosids</taxon>
        <taxon>fabids</taxon>
        <taxon>Malpighiales</taxon>
        <taxon>Salicaceae</taxon>
        <taxon>Saliceae</taxon>
        <taxon>Salix</taxon>
    </lineage>
</organism>
<name>A0A9Q0ZLN8_9ROSI</name>
<feature type="transmembrane region" description="Helical" evidence="1">
    <location>
        <begin position="17"/>
        <end position="40"/>
    </location>
</feature>
<evidence type="ECO:0000256" key="1">
    <source>
        <dbReference type="SAM" id="Phobius"/>
    </source>
</evidence>
<keyword evidence="1" id="KW-0812">Transmembrane</keyword>